<protein>
    <submittedName>
        <fullName evidence="6">G protein-coupled receptor</fullName>
    </submittedName>
</protein>
<dbReference type="InterPro" id="IPR002601">
    <property type="entry name" value="C6_domain"/>
</dbReference>
<dbReference type="GO" id="GO:0004984">
    <property type="term" value="F:olfactory receptor activity"/>
    <property type="evidence" value="ECO:0000318"/>
    <property type="project" value="GO_Central"/>
</dbReference>
<gene>
    <name evidence="6" type="primary">WBGene00112743</name>
</gene>
<dbReference type="InterPro" id="IPR051080">
    <property type="entry name" value="Nematode_rcpt-like_serp_alpha"/>
</dbReference>
<proteinExistence type="inferred from homology"/>
<organism evidence="6 7">
    <name type="scientific">Pristionchus pacificus</name>
    <name type="common">Parasitic nematode worm</name>
    <dbReference type="NCBI Taxonomy" id="54126"/>
    <lineage>
        <taxon>Eukaryota</taxon>
        <taxon>Metazoa</taxon>
        <taxon>Ecdysozoa</taxon>
        <taxon>Nematoda</taxon>
        <taxon>Chromadorea</taxon>
        <taxon>Rhabditida</taxon>
        <taxon>Rhabditina</taxon>
        <taxon>Diplogasteromorpha</taxon>
        <taxon>Diplogasteroidea</taxon>
        <taxon>Neodiplogasteridae</taxon>
        <taxon>Pristionchus</taxon>
    </lineage>
</organism>
<comment type="similarity">
    <text evidence="5">Belongs to the nematode receptor-like protein sra family.</text>
</comment>
<dbReference type="PANTHER" id="PTHR31357">
    <property type="entry name" value="SERPENTINE RECEPTOR CLASS ALPHA-10"/>
    <property type="match status" value="1"/>
</dbReference>
<dbReference type="EnsemblMetazoa" id="PPA23189.1">
    <property type="protein sequence ID" value="PPA23189.1"/>
    <property type="gene ID" value="WBGene00112743"/>
</dbReference>
<reference evidence="6" key="2">
    <citation type="submission" date="2022-06" db="UniProtKB">
        <authorList>
            <consortium name="EnsemblMetazoa"/>
        </authorList>
    </citation>
    <scope>IDENTIFICATION</scope>
    <source>
        <strain evidence="6">PS312</strain>
    </source>
</reference>
<accession>A0A8R1YHM7</accession>
<evidence type="ECO:0000256" key="5">
    <source>
        <dbReference type="ARBA" id="ARBA00037994"/>
    </source>
</evidence>
<evidence type="ECO:0000256" key="1">
    <source>
        <dbReference type="ARBA" id="ARBA00004141"/>
    </source>
</evidence>
<dbReference type="InterPro" id="IPR000344">
    <property type="entry name" value="7TM_GPCR_serpentine_rcpt_Sra"/>
</dbReference>
<dbReference type="OrthoDB" id="5825164at2759"/>
<evidence type="ECO:0000256" key="3">
    <source>
        <dbReference type="ARBA" id="ARBA00022989"/>
    </source>
</evidence>
<dbReference type="Pfam" id="PF02117">
    <property type="entry name" value="7TM_GPCR_Sra"/>
    <property type="match status" value="1"/>
</dbReference>
<dbReference type="SUPFAM" id="SSF81321">
    <property type="entry name" value="Family A G protein-coupled receptor-like"/>
    <property type="match status" value="1"/>
</dbReference>
<keyword evidence="3" id="KW-1133">Transmembrane helix</keyword>
<evidence type="ECO:0000256" key="2">
    <source>
        <dbReference type="ARBA" id="ARBA00022692"/>
    </source>
</evidence>
<dbReference type="InterPro" id="IPR019430">
    <property type="entry name" value="7TM_GPCR_serpentine_rcpt_Srx"/>
</dbReference>
<evidence type="ECO:0000313" key="7">
    <source>
        <dbReference type="Proteomes" id="UP000005239"/>
    </source>
</evidence>
<dbReference type="GO" id="GO:0050907">
    <property type="term" value="P:detection of chemical stimulus involved in sensory perception"/>
    <property type="evidence" value="ECO:0000318"/>
    <property type="project" value="GO_Central"/>
</dbReference>
<dbReference type="Proteomes" id="UP000005239">
    <property type="component" value="Unassembled WGS sequence"/>
</dbReference>
<evidence type="ECO:0000313" key="6">
    <source>
        <dbReference type="EnsemblMetazoa" id="PPA23189.1"/>
    </source>
</evidence>
<dbReference type="PANTHER" id="PTHR31357:SF5">
    <property type="entry name" value="SERPENTINE RECEPTOR CLASS ALPHA-1-RELATED"/>
    <property type="match status" value="1"/>
</dbReference>
<dbReference type="GO" id="GO:0004930">
    <property type="term" value="F:G protein-coupled receptor activity"/>
    <property type="evidence" value="ECO:0007669"/>
    <property type="project" value="InterPro"/>
</dbReference>
<sequence length="1421" mass="157571">MAKMAVMGDFDTSRDHQLAGAILFPLALFGLTCNLSVITFLKSMPSLQNCFGTLTLAQAVVDGVHQFLFAFYLAPVIFTQNKLMYTVSDQFGFAILLSYQICCYSHVCIAGNRFIAVWAPSVYAKIARKSFTWKLIVACWTLGITHMTLMLKFVDCAFYLPRSSWAFVFKENANCNLVKWYGDFLLNSISVLIVATLDIASITRLHCMSVIQTDAVSAHHRRVQRNLVYQAALQGICFISELLTYFLVSGYARNKWELFALTSVSWCLVNGMDGFIVLACNRDFRSQIKKLINFRQRLYKVSSLTLGRESSYRTSTTVSNITELYDIVPLQVVPWIYILLSVTAVVLVIYTALRYRNKTIFENITKQLIIFLYAYIAVYSVLVVITQQSRNATLKCPRLRIPEMSEMSFSKFTFRFHASFATFLPQSFKLSLSFHRRQNLYALQQFVPVATVHFAVYAIFIVSNYICKTFLASATLYGWVIPFYCCLCPIIFLVLIRRGRFARVSHVQTLIKSEQNPNQEDTSIEHSQFMIDMNIQLPSDCASAEELYDLWPLQAAQWTYILLSVGSIVLVVYTARNYLHRTIFENVTKVLFLQTDPKNIFNFVQELIIFLYLFIALYSISLIITQGSQLAYRYTAKTKCDAQVPRMWCLPRYINTVIVVPLLVLHVGITIQHALSTFQFNERSQKLSVRMTILISFVWAILLGFFAYRNDSLQGRVPYCSSITANNLVVFNVTLYFLLGVDIVNVFVSLALWRYNQHRLTHDHTFDLKLSFHRRQNLYAMQQFLPIATAHGLIYGFFIVATYTSRLFKALLTPGEAILTTLIANVMPVYCFLCPLMLLVLIRRGRFERVARVKNLLDTEQKSNHVYFASLKDQWKRAEFVIVCEGNCALITSYITRIFRPHLSFGWGLFAGLATNVIPLYCFLCPLIFLILIRRGRFKRASQVHNLIHPERSANHVIPLYCFLCPLIFLILIRRGRFKRASQVHNLIHPERSANHGESCEMRANLASYVLLLVFFTASEACMRVNPPSPGMPATPCKTCAANLLMVTTNGAGAKPMDGDSTSTTGACATRTFTCKGTQASIEIFTAAGSQGAIDDGGTGTATFTVTCNAAGTAWEAMGFMVTAVECSAVPACRTCDQALVMKTKNAANAIDFADDQTAYDSGCAVRTFTCTGPMANVAITTAGGVMNQGDGGTGTATYVVRCNAVGTAWENDGEPVTAVECQTMAAAMPCTMCAANLITVDPANPADPGSKAMDTDTPGMSGGCSTRTFTCTGSNPVIEINGGASMVTNAATAMVVATCNAAGTAWEVNGTPVTEVSCNIPCKRCVGADVTITTDTFGTVPSTDATIVRTGACATWNIQCTGPSLQSWELNGQFNLGDTDDGLMDNIVNLATTCDATGMFWNFMGVELMTLVCSAANGGG</sequence>
<evidence type="ECO:0000256" key="4">
    <source>
        <dbReference type="ARBA" id="ARBA00023136"/>
    </source>
</evidence>
<comment type="subcellular location">
    <subcellularLocation>
        <location evidence="1">Membrane</location>
        <topology evidence="1">Multi-pass membrane protein</topology>
    </subcellularLocation>
</comment>
<dbReference type="CDD" id="cd00637">
    <property type="entry name" value="7tm_classA_rhodopsin-like"/>
    <property type="match status" value="1"/>
</dbReference>
<dbReference type="Pfam" id="PF10328">
    <property type="entry name" value="7TM_GPCR_Srx"/>
    <property type="match status" value="1"/>
</dbReference>
<dbReference type="GO" id="GO:0016020">
    <property type="term" value="C:membrane"/>
    <property type="evidence" value="ECO:0007669"/>
    <property type="project" value="UniProtKB-SubCell"/>
</dbReference>
<keyword evidence="4" id="KW-0472">Membrane</keyword>
<name>A0A2A6CN67_PRIPA</name>
<dbReference type="Pfam" id="PF01681">
    <property type="entry name" value="C6"/>
    <property type="match status" value="3"/>
</dbReference>
<dbReference type="SMART" id="SM01048">
    <property type="entry name" value="C6"/>
    <property type="match status" value="3"/>
</dbReference>
<accession>A0A2A6CN67</accession>
<reference evidence="7" key="1">
    <citation type="journal article" date="2008" name="Nat. Genet.">
        <title>The Pristionchus pacificus genome provides a unique perspective on nematode lifestyle and parasitism.</title>
        <authorList>
            <person name="Dieterich C."/>
            <person name="Clifton S.W."/>
            <person name="Schuster L.N."/>
            <person name="Chinwalla A."/>
            <person name="Delehaunty K."/>
            <person name="Dinkelacker I."/>
            <person name="Fulton L."/>
            <person name="Fulton R."/>
            <person name="Godfrey J."/>
            <person name="Minx P."/>
            <person name="Mitreva M."/>
            <person name="Roeseler W."/>
            <person name="Tian H."/>
            <person name="Witte H."/>
            <person name="Yang S.P."/>
            <person name="Wilson R.K."/>
            <person name="Sommer R.J."/>
        </authorList>
    </citation>
    <scope>NUCLEOTIDE SEQUENCE [LARGE SCALE GENOMIC DNA]</scope>
    <source>
        <strain evidence="7">PS312</strain>
    </source>
</reference>
<keyword evidence="7" id="KW-1185">Reference proteome</keyword>
<keyword evidence="2" id="KW-0812">Transmembrane</keyword>
<dbReference type="Gene3D" id="1.20.1070.10">
    <property type="entry name" value="Rhodopsin 7-helix transmembrane proteins"/>
    <property type="match status" value="1"/>
</dbReference>